<dbReference type="EMBL" id="LR783275">
    <property type="protein sequence ID" value="CAB3225109.1"/>
    <property type="molecule type" value="mRNA"/>
</dbReference>
<feature type="compositionally biased region" description="Low complexity" evidence="6">
    <location>
        <begin position="328"/>
        <end position="361"/>
    </location>
</feature>
<feature type="compositionally biased region" description="Acidic residues" evidence="6">
    <location>
        <begin position="1303"/>
        <end position="1315"/>
    </location>
</feature>
<dbReference type="InterPro" id="IPR018501">
    <property type="entry name" value="DDT_dom"/>
</dbReference>
<feature type="domain" description="DDT" evidence="8">
    <location>
        <begin position="1012"/>
        <end position="1076"/>
    </location>
</feature>
<evidence type="ECO:0000256" key="6">
    <source>
        <dbReference type="SAM" id="MobiDB-lite"/>
    </source>
</evidence>
<dbReference type="SMART" id="SM00391">
    <property type="entry name" value="MBD"/>
    <property type="match status" value="1"/>
</dbReference>
<reference evidence="10" key="1">
    <citation type="submission" date="2020-04" db="EMBL/GenBank/DDBJ databases">
        <authorList>
            <person name="Neveu A P."/>
        </authorList>
    </citation>
    <scope>NUCLEOTIDE SEQUENCE</scope>
    <source>
        <tissue evidence="10">Whole embryo</tissue>
    </source>
</reference>
<dbReference type="PANTHER" id="PTHR45915:SF2">
    <property type="entry name" value="TOUTATIS, ISOFORM E"/>
    <property type="match status" value="1"/>
</dbReference>
<protein>
    <submittedName>
        <fullName evidence="10">Bromodomain adjacent to zinc finger domain protein 2B</fullName>
    </submittedName>
</protein>
<feature type="compositionally biased region" description="Basic and acidic residues" evidence="6">
    <location>
        <begin position="1236"/>
        <end position="1245"/>
    </location>
</feature>
<evidence type="ECO:0000256" key="1">
    <source>
        <dbReference type="ARBA" id="ARBA00004123"/>
    </source>
</evidence>
<feature type="compositionally biased region" description="Basic and acidic residues" evidence="6">
    <location>
        <begin position="625"/>
        <end position="642"/>
    </location>
</feature>
<dbReference type="SMART" id="SM00297">
    <property type="entry name" value="BROMO"/>
    <property type="match status" value="1"/>
</dbReference>
<dbReference type="SUPFAM" id="SSF54171">
    <property type="entry name" value="DNA-binding domain"/>
    <property type="match status" value="1"/>
</dbReference>
<dbReference type="GO" id="GO:0005634">
    <property type="term" value="C:nucleus"/>
    <property type="evidence" value="ECO:0007669"/>
    <property type="project" value="UniProtKB-SubCell"/>
</dbReference>
<feature type="compositionally biased region" description="Basic and acidic residues" evidence="6">
    <location>
        <begin position="2101"/>
        <end position="2110"/>
    </location>
</feature>
<feature type="region of interest" description="Disordered" evidence="6">
    <location>
        <begin position="2030"/>
        <end position="2190"/>
    </location>
</feature>
<dbReference type="InterPro" id="IPR001487">
    <property type="entry name" value="Bromodomain"/>
</dbReference>
<sequence length="2312" mass="255477">MDMKKGRGKNSQGNGGQRAPSAQDLLASQLGMAGLFDPTLMGAAGMMHGGFDAQQLLAGAGGMPLMDPTTLAALGAMGGLPPGGFPPGFLPGNAAAAGADWVAMAQQAQLLAAMGGSVPPQFLTQMNAANPFGNFVDQNSASSNKQSSSSSSKRNATSSSGNRKSPVPSSVQGSKNSWPGSNATSSRMTPNHSSPRPSTPSRQSRKIKSPQMTASETVSKVISNQYEALAQKQAQTEQIMQAELMRQFEQQFILHQMQLQQQQEQIQAALQVLNKKEAKSSQSSQRSSSAQQLNSSLPNVGLPPEFFSPNSSLKASQPSIEALLALGQMPQSSGQQSGSNRSRSSSKASSSHGATSSGRSSSRSRDQPQDFKSPSRGNDHTLANALDSNFMAALYSQMQQPDHPPGGSLPSFLNPPSDRKSSPKPNEIRSRRKQANPTSVANSLQRQTTPSPLGGNSNRDASQTSPLPLVKAKATPEAARSSSSPVRLVKQFPQRKSQSPSFNTASSKSQHSVPSFSEKDFLAALQGQGQGTNQPTQEDLNKLMIAAYSEMISGGGKSGDLNKINELLTATVAAEMHRLQMEQLNLTRELENLSNGKPGSKRKDSASSERGNRVSVIHKAQPTHSGDEFRDREHDKGNKTSNDRSNFGRSSSDGEAVRTDDIASYKPQRKRRRLLSNEVELKEPLQLGWTREVRFTGTEGNLTSEVMYISPGGNELSSMKDVIQLLSDGNESKFGQHHFSFAANVRIGSFYHRPSPGEDEQWKKLNPPDAEKYFAKLDESLGVYESEDSETDDRHDRSSLSQNAQKLLEDHCFREAGQKAMKQAAELKLQQKNEQRRLAKLLRQKERQQRLEQQKAERELRERQLLEERQKLEAARQMKYQEALRKAKEREMQRQQALMFKQQAEQLTAMYFSSPSQERERRRQHLILLKNIETKRRAEERDRRREELRNEKIYIRERKLEQRRRAMKLARELKMPVEDMKLKSHQPLPHLGNLQGTIDEQKNSGRWTQLSGNATADVLMVLEFLITFKDAILLDESVIPTFEQLQRGLLNDPEHTGSLVQLTMALLHQCLCDPGVPAPGPWLHCATGVKVTDVDVSKSNYSEILRLFLWARNGHKTELALCLETRPFPSLSGDQKAEILAFLVNELVCSQPVCADIDRHLEKLASLRRDKWVVEGKIRQARVEHANDGSDASSNSPLKSRVKLRQPISGETEDRDEKDSAKATDDDSNQSSSESKCIKTETPMEKKMKKLTKEHQAFNEKMFVSSKPLRALDLGQDRYKRRYWVLSNVGGVYVEGLESGGWIDDEGEMSDEEPEEKPTDVKSEVKTEIEQEVEKPEPDQAPVEKMKVETTDQILTPTEDLAQVENETPNTEDKANVSDNVSPAEENTEPSLPLPDAVQPANDAAPPTNEQHALANGPVKITEGAAPDGESPSVQNLSMDCSVPEEGKDTKTVQDLSENFRATTSPLVDVNGIAPSNGNDLSRASHDVIGRRYEEEDSVVAAAKAIAAKAVASSSHILYPNQNKTIVHSPDLRQTVNQDQNQTVNQDQNPVKSHLPSPGPLSLVSSKQVQREHTSSTEGTDVAESLAKEIDNKTELGKLTALTLQSIGVDPSKLSHAQIEALTRISAPNADGQLDAVFNFTRPNAVDSPQLLNADRTEKTTTENIDENLQNAPIDLSRPSAPQRSETASPASVTSGHISSIHPAQAALAFGGLPPGVFDNFMIYKGDVANSELMAAVKQEFGSEENFEMGLRWKTEDQYDVAKPIPRETKYGWWKIRDEKLLDNLTENLHSRGIREKHLSRSIAKHRSFCTDAMSVAKRPEYQFANGPEPEPPVKDEIGSGEEKETAMETDQPKSVNKKGEIAMEPEDVLEVPEETAFQIEMETLKQVEELSDRCVAVGILNKAWSTTPKASTNRMDLAHIPFSHDDDPNVKHDCSNPVNHDPRSVMHAAVELVRKLELALSRLYLKPPLIRKGGATEFSNLPSLSESGVNDVAAGLRTWRNAVSAATSAAQLSMCVTMLESCIAWEKTPMSSTRSDASPRTKKRRPASKSTTTSSSGASLPKKKKSSSKIVDSPTPDPLYIDESSHMSARMPIDTADILKPGDKLRDECDSSTLNDVTRSDDDHDDVGSTLPFGSEVYADETSRTSDVSGHGSRDAGVETKKKKKKSKKKKDKDKEKDKGDKAAKRKKSHTTFCREMLRELQSHDSANWFLYPVDLNEVPDYKKIIKKPIDFSTIGNRLKKGRYKNHEMFSAEVRTVFDNCRTYNEDESAIGRAGHDLREFFERRWGQVLDANRDLIEASSMDFEDGELVQ</sequence>
<feature type="region of interest" description="Disordered" evidence="6">
    <location>
        <begin position="1299"/>
        <end position="1435"/>
    </location>
</feature>
<dbReference type="PROSITE" id="PS50014">
    <property type="entry name" value="BROMODOMAIN_2"/>
    <property type="match status" value="1"/>
</dbReference>
<feature type="region of interest" description="Disordered" evidence="6">
    <location>
        <begin position="277"/>
        <end position="314"/>
    </location>
</feature>
<dbReference type="SMART" id="SM00571">
    <property type="entry name" value="DDT"/>
    <property type="match status" value="1"/>
</dbReference>
<feature type="region of interest" description="Disordered" evidence="6">
    <location>
        <begin position="134"/>
        <end position="215"/>
    </location>
</feature>
<feature type="compositionally biased region" description="Basic and acidic residues" evidence="6">
    <location>
        <begin position="1215"/>
        <end position="1225"/>
    </location>
</feature>
<feature type="region of interest" description="Disordered" evidence="6">
    <location>
        <begin position="398"/>
        <end position="515"/>
    </location>
</feature>
<feature type="compositionally biased region" description="Polar residues" evidence="6">
    <location>
        <begin position="494"/>
        <end position="515"/>
    </location>
</feature>
<dbReference type="PROSITE" id="PS00633">
    <property type="entry name" value="BROMODOMAIN_1"/>
    <property type="match status" value="1"/>
</dbReference>
<feature type="compositionally biased region" description="Polar residues" evidence="6">
    <location>
        <begin position="1680"/>
        <end position="1696"/>
    </location>
</feature>
<feature type="domain" description="MBD" evidence="9">
    <location>
        <begin position="675"/>
        <end position="746"/>
    </location>
</feature>
<feature type="compositionally biased region" description="Basic and acidic residues" evidence="6">
    <location>
        <begin position="1316"/>
        <end position="1350"/>
    </location>
</feature>
<feature type="domain" description="Bromo" evidence="7">
    <location>
        <begin position="2203"/>
        <end position="2273"/>
    </location>
</feature>
<feature type="compositionally biased region" description="Basic and acidic residues" evidence="6">
    <location>
        <begin position="601"/>
        <end position="612"/>
    </location>
</feature>
<evidence type="ECO:0000259" key="8">
    <source>
        <dbReference type="PROSITE" id="PS50827"/>
    </source>
</evidence>
<dbReference type="GO" id="GO:0000785">
    <property type="term" value="C:chromatin"/>
    <property type="evidence" value="ECO:0007669"/>
    <property type="project" value="TreeGrafter"/>
</dbReference>
<feature type="compositionally biased region" description="Low complexity" evidence="6">
    <location>
        <begin position="193"/>
        <end position="202"/>
    </location>
</feature>
<keyword evidence="5" id="KW-0175">Coiled coil</keyword>
<dbReference type="InterPro" id="IPR016177">
    <property type="entry name" value="DNA-bd_dom_sf"/>
</dbReference>
<dbReference type="PANTHER" id="PTHR45915">
    <property type="entry name" value="TRANSCRIPTION INTERMEDIARY FACTOR"/>
    <property type="match status" value="1"/>
</dbReference>
<feature type="compositionally biased region" description="Basic residues" evidence="6">
    <location>
        <begin position="2162"/>
        <end position="2173"/>
    </location>
</feature>
<feature type="region of interest" description="Disordered" evidence="6">
    <location>
        <begin position="328"/>
        <end position="382"/>
    </location>
</feature>
<dbReference type="Gene3D" id="1.20.920.10">
    <property type="entry name" value="Bromodomain-like"/>
    <property type="match status" value="1"/>
</dbReference>
<evidence type="ECO:0000256" key="3">
    <source>
        <dbReference type="ARBA" id="ARBA00023242"/>
    </source>
</evidence>
<evidence type="ECO:0000259" key="7">
    <source>
        <dbReference type="PROSITE" id="PS50014"/>
    </source>
</evidence>
<feature type="coiled-coil region" evidence="5">
    <location>
        <begin position="822"/>
        <end position="875"/>
    </location>
</feature>
<feature type="region of interest" description="Disordered" evidence="6">
    <location>
        <begin position="1184"/>
        <end position="1245"/>
    </location>
</feature>
<feature type="region of interest" description="Disordered" evidence="6">
    <location>
        <begin position="1"/>
        <end position="21"/>
    </location>
</feature>
<feature type="compositionally biased region" description="Low complexity" evidence="6">
    <location>
        <begin position="1540"/>
        <end position="1566"/>
    </location>
</feature>
<feature type="region of interest" description="Disordered" evidence="6">
    <location>
        <begin position="1662"/>
        <end position="1696"/>
    </location>
</feature>
<accession>A0A6F9D6W0</accession>
<feature type="compositionally biased region" description="Basic and acidic residues" evidence="6">
    <location>
        <begin position="2174"/>
        <end position="2184"/>
    </location>
</feature>
<dbReference type="SUPFAM" id="SSF47370">
    <property type="entry name" value="Bromodomain"/>
    <property type="match status" value="1"/>
</dbReference>
<evidence type="ECO:0000256" key="2">
    <source>
        <dbReference type="ARBA" id="ARBA00023117"/>
    </source>
</evidence>
<dbReference type="PROSITE" id="PS50827">
    <property type="entry name" value="DDT"/>
    <property type="match status" value="1"/>
</dbReference>
<dbReference type="InterPro" id="IPR036427">
    <property type="entry name" value="Bromodomain-like_sf"/>
</dbReference>
<keyword evidence="2 4" id="KW-0103">Bromodomain</keyword>
<dbReference type="Pfam" id="PF02791">
    <property type="entry name" value="DDT"/>
    <property type="match status" value="1"/>
</dbReference>
<dbReference type="PROSITE" id="PS50982">
    <property type="entry name" value="MBD"/>
    <property type="match status" value="1"/>
</dbReference>
<feature type="compositionally biased region" description="Polar residues" evidence="6">
    <location>
        <begin position="161"/>
        <end position="192"/>
    </location>
</feature>
<feature type="region of interest" description="Disordered" evidence="6">
    <location>
        <begin position="1823"/>
        <end position="1856"/>
    </location>
</feature>
<feature type="compositionally biased region" description="Basic and acidic residues" evidence="6">
    <location>
        <begin position="1832"/>
        <end position="1847"/>
    </location>
</feature>
<dbReference type="GO" id="GO:0003677">
    <property type="term" value="F:DNA binding"/>
    <property type="evidence" value="ECO:0007669"/>
    <property type="project" value="InterPro"/>
</dbReference>
<evidence type="ECO:0000256" key="4">
    <source>
        <dbReference type="PROSITE-ProRule" id="PRU00035"/>
    </source>
</evidence>
<keyword evidence="3" id="KW-0539">Nucleus</keyword>
<proteinExistence type="evidence at transcript level"/>
<dbReference type="Pfam" id="PF01429">
    <property type="entry name" value="MBD"/>
    <property type="match status" value="1"/>
</dbReference>
<dbReference type="InterPro" id="IPR018359">
    <property type="entry name" value="Bromodomain_CS"/>
</dbReference>
<name>A0A6F9D6W0_9ASCI</name>
<feature type="compositionally biased region" description="Low complexity" evidence="6">
    <location>
        <begin position="280"/>
        <end position="296"/>
    </location>
</feature>
<feature type="compositionally biased region" description="Polar residues" evidence="6">
    <location>
        <begin position="643"/>
        <end position="653"/>
    </location>
</feature>
<evidence type="ECO:0000259" key="9">
    <source>
        <dbReference type="PROSITE" id="PS50982"/>
    </source>
</evidence>
<gene>
    <name evidence="10" type="primary">Baz2b</name>
</gene>
<feature type="compositionally biased region" description="Polar residues" evidence="6">
    <location>
        <begin position="435"/>
        <end position="466"/>
    </location>
</feature>
<comment type="subcellular location">
    <subcellularLocation>
        <location evidence="1">Nucleus</location>
    </subcellularLocation>
</comment>
<feature type="compositionally biased region" description="Low complexity" evidence="6">
    <location>
        <begin position="138"/>
        <end position="160"/>
    </location>
</feature>
<feature type="region of interest" description="Disordered" evidence="6">
    <location>
        <begin position="1540"/>
        <end position="1584"/>
    </location>
</feature>
<feature type="compositionally biased region" description="Low complexity" evidence="6">
    <location>
        <begin position="2049"/>
        <end position="2061"/>
    </location>
</feature>
<dbReference type="InterPro" id="IPR001739">
    <property type="entry name" value="Methyl_CpG_DNA-bd"/>
</dbReference>
<dbReference type="Gene3D" id="3.30.890.10">
    <property type="entry name" value="Methyl-cpg-binding Protein 2, Chain A"/>
    <property type="match status" value="1"/>
</dbReference>
<dbReference type="PRINTS" id="PR00503">
    <property type="entry name" value="BROMODOMAIN"/>
</dbReference>
<evidence type="ECO:0000256" key="5">
    <source>
        <dbReference type="SAM" id="Coils"/>
    </source>
</evidence>
<feature type="compositionally biased region" description="Basic and acidic residues" evidence="6">
    <location>
        <begin position="417"/>
        <end position="429"/>
    </location>
</feature>
<dbReference type="Pfam" id="PF00439">
    <property type="entry name" value="Bromodomain"/>
    <property type="match status" value="1"/>
</dbReference>
<organism evidence="10">
    <name type="scientific">Phallusia mammillata</name>
    <dbReference type="NCBI Taxonomy" id="59560"/>
    <lineage>
        <taxon>Eukaryota</taxon>
        <taxon>Metazoa</taxon>
        <taxon>Chordata</taxon>
        <taxon>Tunicata</taxon>
        <taxon>Ascidiacea</taxon>
        <taxon>Phlebobranchia</taxon>
        <taxon>Ascidiidae</taxon>
        <taxon>Phallusia</taxon>
    </lineage>
</organism>
<feature type="region of interest" description="Disordered" evidence="6">
    <location>
        <begin position="589"/>
        <end position="664"/>
    </location>
</feature>
<evidence type="ECO:0000313" key="10">
    <source>
        <dbReference type="EMBL" id="CAB3225109.1"/>
    </source>
</evidence>